<evidence type="ECO:0000259" key="2">
    <source>
        <dbReference type="Pfam" id="PF02272"/>
    </source>
</evidence>
<dbReference type="Proteomes" id="UP000284434">
    <property type="component" value="Unassembled WGS sequence"/>
</dbReference>
<organism evidence="6 9">
    <name type="scientific">Odoribacter splanchnicus</name>
    <dbReference type="NCBI Taxonomy" id="28118"/>
    <lineage>
        <taxon>Bacteria</taxon>
        <taxon>Pseudomonadati</taxon>
        <taxon>Bacteroidota</taxon>
        <taxon>Bacteroidia</taxon>
        <taxon>Bacteroidales</taxon>
        <taxon>Odoribacteraceae</taxon>
        <taxon>Odoribacter</taxon>
    </lineage>
</organism>
<dbReference type="GO" id="GO:0003676">
    <property type="term" value="F:nucleic acid binding"/>
    <property type="evidence" value="ECO:0007669"/>
    <property type="project" value="InterPro"/>
</dbReference>
<evidence type="ECO:0000313" key="6">
    <source>
        <dbReference type="EMBL" id="RGY06644.1"/>
    </source>
</evidence>
<dbReference type="SUPFAM" id="SSF64182">
    <property type="entry name" value="DHH phosphoesterases"/>
    <property type="match status" value="1"/>
</dbReference>
<evidence type="ECO:0000313" key="9">
    <source>
        <dbReference type="Proteomes" id="UP000284434"/>
    </source>
</evidence>
<accession>A0A1Y3YGP7</accession>
<dbReference type="InterPro" id="IPR003156">
    <property type="entry name" value="DHHA1_dom"/>
</dbReference>
<protein>
    <submittedName>
        <fullName evidence="6">DHH family phosphoesterase</fullName>
    </submittedName>
</protein>
<dbReference type="Proteomes" id="UP000284243">
    <property type="component" value="Unassembled WGS sequence"/>
</dbReference>
<dbReference type="Pfam" id="PF02272">
    <property type="entry name" value="DHHA1"/>
    <property type="match status" value="1"/>
</dbReference>
<dbReference type="Proteomes" id="UP000283426">
    <property type="component" value="Unassembled WGS sequence"/>
</dbReference>
<dbReference type="EMBL" id="QSCO01000011">
    <property type="protein sequence ID" value="RGY06644.1"/>
    <property type="molecule type" value="Genomic_DNA"/>
</dbReference>
<dbReference type="PANTHER" id="PTHR47618">
    <property type="entry name" value="BIFUNCTIONAL OLIGORIBONUCLEASE AND PAP PHOSPHATASE NRNA"/>
    <property type="match status" value="1"/>
</dbReference>
<dbReference type="Pfam" id="PF01368">
    <property type="entry name" value="DHH"/>
    <property type="match status" value="1"/>
</dbReference>
<reference evidence="7 8" key="1">
    <citation type="submission" date="2018-08" db="EMBL/GenBank/DDBJ databases">
        <title>A genome reference for cultivated species of the human gut microbiota.</title>
        <authorList>
            <person name="Zou Y."/>
            <person name="Xue W."/>
            <person name="Luo G."/>
        </authorList>
    </citation>
    <scope>NUCLEOTIDE SEQUENCE [LARGE SCALE GENOMIC DNA]</scope>
    <source>
        <strain evidence="5 7">AF14-6AC</strain>
        <strain evidence="4 8">AF16-14</strain>
        <strain evidence="6 9">OF03-11</strain>
    </source>
</reference>
<dbReference type="OMA" id="AYIHERI"/>
<dbReference type="Gene3D" id="3.90.1640.10">
    <property type="entry name" value="inorganic pyrophosphatase (n-terminal core)"/>
    <property type="match status" value="1"/>
</dbReference>
<proteinExistence type="predicted"/>
<evidence type="ECO:0000259" key="1">
    <source>
        <dbReference type="Pfam" id="PF01368"/>
    </source>
</evidence>
<dbReference type="EMBL" id="QRYC01000001">
    <property type="protein sequence ID" value="RGU59037.1"/>
    <property type="molecule type" value="Genomic_DNA"/>
</dbReference>
<dbReference type="InterPro" id="IPR051319">
    <property type="entry name" value="Oligoribo/pAp-PDE_c-di-AMP_PDE"/>
</dbReference>
<dbReference type="Proteomes" id="UP001199750">
    <property type="component" value="Unassembled WGS sequence"/>
</dbReference>
<reference evidence="3" key="2">
    <citation type="submission" date="2022-01" db="EMBL/GenBank/DDBJ databases">
        <title>Collection of gut derived symbiotic bacterial strains cultured from healthy donors.</title>
        <authorList>
            <person name="Lin H."/>
            <person name="Kohout C."/>
            <person name="Waligurski E."/>
            <person name="Pamer E.G."/>
        </authorList>
    </citation>
    <scope>NUCLEOTIDE SEQUENCE</scope>
    <source>
        <strain evidence="3">DFI.1.149</strain>
    </source>
</reference>
<evidence type="ECO:0000313" key="4">
    <source>
        <dbReference type="EMBL" id="RGU59037.1"/>
    </source>
</evidence>
<feature type="domain" description="DDH" evidence="1">
    <location>
        <begin position="21"/>
        <end position="171"/>
    </location>
</feature>
<dbReference type="Gene3D" id="3.10.310.30">
    <property type="match status" value="1"/>
</dbReference>
<gene>
    <name evidence="5" type="ORF">DWW24_18250</name>
    <name evidence="4" type="ORF">DWW57_01195</name>
    <name evidence="6" type="ORF">DXA53_08995</name>
    <name evidence="3" type="ORF">L0P03_03745</name>
</gene>
<evidence type="ECO:0000313" key="5">
    <source>
        <dbReference type="EMBL" id="RGV19517.1"/>
    </source>
</evidence>
<evidence type="ECO:0000313" key="8">
    <source>
        <dbReference type="Proteomes" id="UP000284243"/>
    </source>
</evidence>
<comment type="caution">
    <text evidence="6">The sequence shown here is derived from an EMBL/GenBank/DDBJ whole genome shotgun (WGS) entry which is preliminary data.</text>
</comment>
<dbReference type="PANTHER" id="PTHR47618:SF1">
    <property type="entry name" value="BIFUNCTIONAL OLIGORIBONUCLEASE AND PAP PHOSPHATASE NRNA"/>
    <property type="match status" value="1"/>
</dbReference>
<dbReference type="GeneID" id="61273841"/>
<dbReference type="EMBL" id="JAKNDN010000005">
    <property type="protein sequence ID" value="MCG4958970.1"/>
    <property type="molecule type" value="Genomic_DNA"/>
</dbReference>
<dbReference type="RefSeq" id="WP_013610927.1">
    <property type="nucleotide sequence ID" value="NZ_BAABYK010000001.1"/>
</dbReference>
<evidence type="ECO:0000313" key="7">
    <source>
        <dbReference type="Proteomes" id="UP000283426"/>
    </source>
</evidence>
<sequence length="342" mass="38345">MKNNADEIRRLKERLGQGTLKTVIIPHISADGDAAGSCSALSEVLQQVGIEWHILTCDFIPEYLRFLKNISSAISFQEKPEECKRLLADADLIFMLDHNTVAREGDLENWVVASPAGRVIIDHHPDPDPQQYVISDTQVSSTCELLYIVMSQIWGKEIVTPDIAGALYTGINTDTGGLSHNSSHPQTYRIIADLLEAGLDKAYIHERIYQMNNLSRLRLIGNVLLNKLEVNEQYPVAIMPITREELDRYNYKDGDLEGLVNIPLSVHNVCVSVQITERRERVKLSFRSKGNVPVNEWAKAFFNGGGHLNAAGGQMDLPLAEVVRKVKETIPWFFEQLKNSGI</sequence>
<name>A0A1Y3YGP7_9BACT</name>
<dbReference type="AlphaFoldDB" id="A0A1Y3YGP7"/>
<dbReference type="InterPro" id="IPR038763">
    <property type="entry name" value="DHH_sf"/>
</dbReference>
<evidence type="ECO:0000313" key="3">
    <source>
        <dbReference type="EMBL" id="MCG4958970.1"/>
    </source>
</evidence>
<dbReference type="EMBL" id="QRYW01000049">
    <property type="protein sequence ID" value="RGV19517.1"/>
    <property type="molecule type" value="Genomic_DNA"/>
</dbReference>
<dbReference type="InterPro" id="IPR001667">
    <property type="entry name" value="DDH_dom"/>
</dbReference>
<feature type="domain" description="DHHA1" evidence="2">
    <location>
        <begin position="248"/>
        <end position="326"/>
    </location>
</feature>